<gene>
    <name evidence="1" type="ORF">VM1G_10224</name>
</gene>
<protein>
    <submittedName>
        <fullName evidence="1">Uncharacterized protein</fullName>
    </submittedName>
</protein>
<evidence type="ECO:0000313" key="2">
    <source>
        <dbReference type="Proteomes" id="UP000078559"/>
    </source>
</evidence>
<reference evidence="1" key="1">
    <citation type="submission" date="2014-12" db="EMBL/GenBank/DDBJ databases">
        <title>Genome Sequence of Valsa Canker Pathogens Uncovers a Specific Adaption of Colonization on Woody Bark.</title>
        <authorList>
            <person name="Yin Z."/>
            <person name="Liu H."/>
            <person name="Gao X."/>
            <person name="Li Z."/>
            <person name="Song N."/>
            <person name="Ke X."/>
            <person name="Dai Q."/>
            <person name="Wu Y."/>
            <person name="Sun Y."/>
            <person name="Xu J.-R."/>
            <person name="Kang Z.K."/>
            <person name="Wang L."/>
            <person name="Huang L."/>
        </authorList>
    </citation>
    <scope>NUCLEOTIDE SEQUENCE [LARGE SCALE GENOMIC DNA]</scope>
    <source>
        <strain evidence="1">03-8</strain>
    </source>
</reference>
<dbReference type="EMBL" id="KN796113">
    <property type="protein sequence ID" value="KUI63622.1"/>
    <property type="molecule type" value="Genomic_DNA"/>
</dbReference>
<sequence>MSQASFVSFSLVNKACYAVQEEASRWTKILQRTGSLQCVCQIAIVPHGSKWKASGDKYTWLDEVYGECHPRDKILYDDPDEPFRPFEEEKDRAWLPVAGLVGLLSHLSDLVFTLDCTYPPCLLRVLHKRHPQCHLHIYNFRFRSLQEPVVGPHELAIATLTSPCLHGISYGEDNKRTTKPYPRPIEKDAVSIHFFCGVSFSPQMVSRGRYITHRSMNMAQAPEKISNADWLPQWSSSNVMSKLYCISRQIRQMERIREI</sequence>
<dbReference type="Proteomes" id="UP000078559">
    <property type="component" value="Unassembled WGS sequence"/>
</dbReference>
<evidence type="ECO:0000313" key="1">
    <source>
        <dbReference type="EMBL" id="KUI63622.1"/>
    </source>
</evidence>
<dbReference type="AlphaFoldDB" id="A0A194VI01"/>
<proteinExistence type="predicted"/>
<name>A0A194VI01_CYTMA</name>
<keyword evidence="2" id="KW-1185">Reference proteome</keyword>
<organism evidence="1 2">
    <name type="scientific">Cytospora mali</name>
    <name type="common">Apple Valsa canker fungus</name>
    <name type="synonym">Valsa mali</name>
    <dbReference type="NCBI Taxonomy" id="578113"/>
    <lineage>
        <taxon>Eukaryota</taxon>
        <taxon>Fungi</taxon>
        <taxon>Dikarya</taxon>
        <taxon>Ascomycota</taxon>
        <taxon>Pezizomycotina</taxon>
        <taxon>Sordariomycetes</taxon>
        <taxon>Sordariomycetidae</taxon>
        <taxon>Diaporthales</taxon>
        <taxon>Cytosporaceae</taxon>
        <taxon>Cytospora</taxon>
    </lineage>
</organism>
<accession>A0A194VI01</accession>